<proteinExistence type="inferred from homology"/>
<dbReference type="InterPro" id="IPR029063">
    <property type="entry name" value="SAM-dependent_MTases_sf"/>
</dbReference>
<dbReference type="GO" id="GO:0030488">
    <property type="term" value="P:tRNA methylation"/>
    <property type="evidence" value="ECO:0007669"/>
    <property type="project" value="InterPro"/>
</dbReference>
<keyword evidence="5" id="KW-0539">Nucleus</keyword>
<protein>
    <recommendedName>
        <fullName evidence="3">tRNA (adenine(58)-N(1))-methyltransferase non-catalytic subunit TRM6</fullName>
    </recommendedName>
    <alternativeName>
        <fullName evidence="6">tRNA(m1A58)-methyltransferase subunit TRM6</fullName>
    </alternativeName>
</protein>
<dbReference type="Gene3D" id="3.40.50.150">
    <property type="entry name" value="Vaccinia Virus protein VP39"/>
    <property type="match status" value="1"/>
</dbReference>
<dbReference type="Proteomes" id="UP001431209">
    <property type="component" value="Unassembled WGS sequence"/>
</dbReference>
<evidence type="ECO:0000256" key="1">
    <source>
        <dbReference type="ARBA" id="ARBA00004123"/>
    </source>
</evidence>
<dbReference type="EMBL" id="JAOPGA020001316">
    <property type="protein sequence ID" value="KAL0487199.1"/>
    <property type="molecule type" value="Genomic_DNA"/>
</dbReference>
<dbReference type="InterPro" id="IPR017423">
    <property type="entry name" value="TRM6"/>
</dbReference>
<dbReference type="PANTHER" id="PTHR12945:SF0">
    <property type="entry name" value="TRNA (ADENINE(58)-N(1))-METHYLTRANSFERASE NON-CATALYTIC SUBUNIT TRM6"/>
    <property type="match status" value="1"/>
</dbReference>
<dbReference type="Pfam" id="PF04189">
    <property type="entry name" value="Gcd10p"/>
    <property type="match status" value="1"/>
</dbReference>
<evidence type="ECO:0000256" key="5">
    <source>
        <dbReference type="ARBA" id="ARBA00023242"/>
    </source>
</evidence>
<dbReference type="PANTHER" id="PTHR12945">
    <property type="entry name" value="TRANSLATION INITIATION FACTOR EIF3-RELATED"/>
    <property type="match status" value="1"/>
</dbReference>
<name>A0AAW2ZEW6_9EUKA</name>
<keyword evidence="4" id="KW-0819">tRNA processing</keyword>
<evidence type="ECO:0000256" key="2">
    <source>
        <dbReference type="ARBA" id="ARBA00008320"/>
    </source>
</evidence>
<organism evidence="7 8">
    <name type="scientific">Acrasis kona</name>
    <dbReference type="NCBI Taxonomy" id="1008807"/>
    <lineage>
        <taxon>Eukaryota</taxon>
        <taxon>Discoba</taxon>
        <taxon>Heterolobosea</taxon>
        <taxon>Tetramitia</taxon>
        <taxon>Eutetramitia</taxon>
        <taxon>Acrasidae</taxon>
        <taxon>Acrasis</taxon>
    </lineage>
</organism>
<evidence type="ECO:0000256" key="6">
    <source>
        <dbReference type="ARBA" id="ARBA00032319"/>
    </source>
</evidence>
<comment type="subcellular location">
    <subcellularLocation>
        <location evidence="1">Nucleus</location>
    </subcellularLocation>
</comment>
<evidence type="ECO:0000313" key="7">
    <source>
        <dbReference type="EMBL" id="KAL0487199.1"/>
    </source>
</evidence>
<reference evidence="7 8" key="1">
    <citation type="submission" date="2024-03" db="EMBL/GenBank/DDBJ databases">
        <title>The Acrasis kona genome and developmental transcriptomes reveal deep origins of eukaryotic multicellular pathways.</title>
        <authorList>
            <person name="Sheikh S."/>
            <person name="Fu C.-J."/>
            <person name="Brown M.W."/>
            <person name="Baldauf S.L."/>
        </authorList>
    </citation>
    <scope>NUCLEOTIDE SEQUENCE [LARGE SCALE GENOMIC DNA]</scope>
    <source>
        <strain evidence="7 8">ATCC MYA-3509</strain>
    </source>
</reference>
<sequence>MSDINTVVLTHERRPERIVKEGDSVVFVINNEPSKNIIEQNIRVNRKIKLFKKNSINTNDVIGIAYDSFLEFDSANNKFTVLDKNPEPEPTYSDEEEVVGDNKEIFDDNQAQNLTPAQIEELKKTMSGKDIVDHIVQNSKSFSGKTQFSQQKYLKKKKKKYMMFVKVVEPSAAVLCETYFEKKSDKICNMRLDALSQFLVLGNVFSHTQALIFETCSGLIYASALERMAPHGKIIRVAPDDSFRSHLNISQLINHPSEEVKNNMTIGIPFSYFGRAKATETLTPLNKQQEQEKSELLKATLTGSSKIYMCDSLLVATNHFDHTLLVDELWPLLQPSGSFVIYSSFREPLQALYSKLRADRSTMMMQLTETWMREFQVLPHRTHPQMRTSSASGYILSGIKVIP</sequence>
<accession>A0AAW2ZEW6</accession>
<evidence type="ECO:0000256" key="4">
    <source>
        <dbReference type="ARBA" id="ARBA00022694"/>
    </source>
</evidence>
<evidence type="ECO:0000313" key="8">
    <source>
        <dbReference type="Proteomes" id="UP001431209"/>
    </source>
</evidence>
<keyword evidence="8" id="KW-1185">Reference proteome</keyword>
<evidence type="ECO:0000256" key="3">
    <source>
        <dbReference type="ARBA" id="ARBA00021704"/>
    </source>
</evidence>
<comment type="similarity">
    <text evidence="2">Belongs to the TRM6/GCD10 family.</text>
</comment>
<dbReference type="GO" id="GO:0005634">
    <property type="term" value="C:nucleus"/>
    <property type="evidence" value="ECO:0007669"/>
    <property type="project" value="UniProtKB-SubCell"/>
</dbReference>
<dbReference type="GO" id="GO:0031515">
    <property type="term" value="C:tRNA (m1A) methyltransferase complex"/>
    <property type="evidence" value="ECO:0007669"/>
    <property type="project" value="InterPro"/>
</dbReference>
<comment type="caution">
    <text evidence="7">The sequence shown here is derived from an EMBL/GenBank/DDBJ whole genome shotgun (WGS) entry which is preliminary data.</text>
</comment>
<gene>
    <name evidence="7" type="ORF">AKO1_012170</name>
</gene>
<dbReference type="AlphaFoldDB" id="A0AAW2ZEW6"/>